<evidence type="ECO:0000256" key="2">
    <source>
        <dbReference type="ARBA" id="ARBA00006024"/>
    </source>
</evidence>
<dbReference type="PANTHER" id="PTHR43520">
    <property type="entry name" value="ATP7, ISOFORM B"/>
    <property type="match status" value="1"/>
</dbReference>
<feature type="transmembrane region" description="Helical" evidence="10">
    <location>
        <begin position="609"/>
        <end position="642"/>
    </location>
</feature>
<comment type="similarity">
    <text evidence="2">Belongs to the cation transport ATPase (P-type) (TC 3.A.3) family. Type IB subfamily.</text>
</comment>
<dbReference type="EMBL" id="AOIA01000058">
    <property type="protein sequence ID" value="ELY62447.1"/>
    <property type="molecule type" value="Genomic_DNA"/>
</dbReference>
<keyword evidence="8 10" id="KW-1133">Transmembrane helix</keyword>
<dbReference type="PROSITE" id="PS00154">
    <property type="entry name" value="ATPASE_E1_E2"/>
    <property type="match status" value="1"/>
</dbReference>
<evidence type="ECO:0000256" key="3">
    <source>
        <dbReference type="ARBA" id="ARBA00022692"/>
    </source>
</evidence>
<evidence type="ECO:0000256" key="4">
    <source>
        <dbReference type="ARBA" id="ARBA00022723"/>
    </source>
</evidence>
<dbReference type="Pfam" id="PF00702">
    <property type="entry name" value="Hydrolase"/>
    <property type="match status" value="1"/>
</dbReference>
<dbReference type="AlphaFoldDB" id="L9XLK6"/>
<dbReference type="GO" id="GO:0005507">
    <property type="term" value="F:copper ion binding"/>
    <property type="evidence" value="ECO:0007669"/>
    <property type="project" value="TreeGrafter"/>
</dbReference>
<dbReference type="GO" id="GO:0055070">
    <property type="term" value="P:copper ion homeostasis"/>
    <property type="evidence" value="ECO:0007669"/>
    <property type="project" value="TreeGrafter"/>
</dbReference>
<sequence length="649" mass="69326">MVPYIALLYPTHLASFLDWEAVQIFANSFQLDGAGGLFFLRLYFGLTGIILFFTGLPVLRGAYVSIKMRRPNTDLLVAVTAVSAYIYSTAAVLLGRNDIFYDLTVVVAAVVTAAVFYESSVKQRALNRLTDLTVSQVDTARVYNEDGTTTEVAIEEVNPGDRVLVRQGERVPVDGVLIDGNCTVNESVVTGESLPVGKKEGDDLVGGSIVTDSVAIVEVDNNTTSSIDRITTSVWNLQSAEHGIQRQADYLASQIILPLVGVAIVIGVILLALRDGFAAGLLAFLTVLIVGSPWVLGLATPLSVATSLEEALEQGVVVFDETVFERLRETDFIVFDKTGTLTTGEMKVIQTEAPQDLLAATVELERLASHPAANAIVNAFADEVDKQRSPLSNDYITDNRNKNQGSTVSEYQTHAKGVQGVVDGSEILVGNLDLFKEQNWKVSDSIETRVIDARGFGRLPVIVGRDGVAEGIIIVGDEPREGWDETVTQLSERGAKIIVLTGDDQKATDFFRRHPHVEHVFAGVPPEGKTATIHQLKSNGQVTMVGDGTNDAPALAAADLGVSLASGTALAADAADITIVDSNIGAVETAFDIANSAYHRVKQNNRLALSYNALLIPIALVGLLNPLTAAIAVLISCGLIAANCSRNLI</sequence>
<keyword evidence="6" id="KW-0067">ATP-binding</keyword>
<dbReference type="SFLD" id="SFLDS00003">
    <property type="entry name" value="Haloacid_Dehalogenase"/>
    <property type="match status" value="1"/>
</dbReference>
<dbReference type="InterPro" id="IPR044492">
    <property type="entry name" value="P_typ_ATPase_HD_dom"/>
</dbReference>
<feature type="transmembrane region" description="Helical" evidence="10">
    <location>
        <begin position="42"/>
        <end position="63"/>
    </location>
</feature>
<dbReference type="GO" id="GO:0043682">
    <property type="term" value="F:P-type divalent copper transporter activity"/>
    <property type="evidence" value="ECO:0007669"/>
    <property type="project" value="TreeGrafter"/>
</dbReference>
<dbReference type="NCBIfam" id="TIGR01525">
    <property type="entry name" value="ATPase-IB_hvy"/>
    <property type="match status" value="1"/>
</dbReference>
<keyword evidence="5" id="KW-0547">Nucleotide-binding</keyword>
<comment type="subcellular location">
    <subcellularLocation>
        <location evidence="1">Endomembrane system</location>
        <topology evidence="1">Multi-pass membrane protein</topology>
    </subcellularLocation>
</comment>
<dbReference type="InterPro" id="IPR008250">
    <property type="entry name" value="ATPase_P-typ_transduc_dom_A_sf"/>
</dbReference>
<dbReference type="InterPro" id="IPR036412">
    <property type="entry name" value="HAD-like_sf"/>
</dbReference>
<evidence type="ECO:0000313" key="13">
    <source>
        <dbReference type="Proteomes" id="UP000011531"/>
    </source>
</evidence>
<keyword evidence="9 10" id="KW-0472">Membrane</keyword>
<feature type="domain" description="P-type ATPase A" evidence="11">
    <location>
        <begin position="138"/>
        <end position="231"/>
    </location>
</feature>
<proteinExistence type="inferred from homology"/>
<evidence type="ECO:0000313" key="12">
    <source>
        <dbReference type="EMBL" id="ELY62447.1"/>
    </source>
</evidence>
<reference evidence="12 13" key="1">
    <citation type="journal article" date="2014" name="PLoS Genet.">
        <title>Phylogenetically driven sequencing of extremely halophilic archaea reveals strategies for static and dynamic osmo-response.</title>
        <authorList>
            <person name="Becker E.A."/>
            <person name="Seitzer P.M."/>
            <person name="Tritt A."/>
            <person name="Larsen D."/>
            <person name="Krusor M."/>
            <person name="Yao A.I."/>
            <person name="Wu D."/>
            <person name="Madern D."/>
            <person name="Eisen J.A."/>
            <person name="Darling A.E."/>
            <person name="Facciotti M.T."/>
        </authorList>
    </citation>
    <scope>NUCLEOTIDE SEQUENCE [LARGE SCALE GENOMIC DNA]</scope>
    <source>
        <strain evidence="12 13">DSM 18795</strain>
    </source>
</reference>
<evidence type="ECO:0000256" key="5">
    <source>
        <dbReference type="ARBA" id="ARBA00022741"/>
    </source>
</evidence>
<keyword evidence="4" id="KW-0479">Metal-binding</keyword>
<dbReference type="GO" id="GO:0005524">
    <property type="term" value="F:ATP binding"/>
    <property type="evidence" value="ECO:0007669"/>
    <property type="project" value="UniProtKB-KW"/>
</dbReference>
<evidence type="ECO:0000256" key="7">
    <source>
        <dbReference type="ARBA" id="ARBA00022967"/>
    </source>
</evidence>
<dbReference type="InterPro" id="IPR018303">
    <property type="entry name" value="ATPase_P-typ_P_site"/>
</dbReference>
<dbReference type="Gene3D" id="3.40.50.1000">
    <property type="entry name" value="HAD superfamily/HAD-like"/>
    <property type="match status" value="1"/>
</dbReference>
<organism evidence="12 13">
    <name type="scientific">Natronococcus jeotgali DSM 18795</name>
    <dbReference type="NCBI Taxonomy" id="1227498"/>
    <lineage>
        <taxon>Archaea</taxon>
        <taxon>Methanobacteriati</taxon>
        <taxon>Methanobacteriota</taxon>
        <taxon>Stenosarchaea group</taxon>
        <taxon>Halobacteria</taxon>
        <taxon>Halobacteriales</taxon>
        <taxon>Natrialbaceae</taxon>
        <taxon>Natronococcus</taxon>
    </lineage>
</organism>
<dbReference type="SFLD" id="SFLDG00002">
    <property type="entry name" value="C1.7:_P-type_atpase_like"/>
    <property type="match status" value="1"/>
</dbReference>
<keyword evidence="7" id="KW-1278">Translocase</keyword>
<evidence type="ECO:0000256" key="10">
    <source>
        <dbReference type="SAM" id="Phobius"/>
    </source>
</evidence>
<feature type="transmembrane region" description="Helical" evidence="10">
    <location>
        <begin position="75"/>
        <end position="93"/>
    </location>
</feature>
<dbReference type="GO" id="GO:0016020">
    <property type="term" value="C:membrane"/>
    <property type="evidence" value="ECO:0007669"/>
    <property type="project" value="InterPro"/>
</dbReference>
<keyword evidence="13" id="KW-1185">Reference proteome</keyword>
<dbReference type="Proteomes" id="UP000011531">
    <property type="component" value="Unassembled WGS sequence"/>
</dbReference>
<evidence type="ECO:0000256" key="6">
    <source>
        <dbReference type="ARBA" id="ARBA00022840"/>
    </source>
</evidence>
<dbReference type="NCBIfam" id="TIGR01494">
    <property type="entry name" value="ATPase_P-type"/>
    <property type="match status" value="2"/>
</dbReference>
<dbReference type="InterPro" id="IPR027256">
    <property type="entry name" value="P-typ_ATPase_IB"/>
</dbReference>
<dbReference type="InterPro" id="IPR001757">
    <property type="entry name" value="P_typ_ATPase"/>
</dbReference>
<comment type="caution">
    <text evidence="12">The sequence shown here is derived from an EMBL/GenBank/DDBJ whole genome shotgun (WGS) entry which is preliminary data.</text>
</comment>
<evidence type="ECO:0000256" key="9">
    <source>
        <dbReference type="ARBA" id="ARBA00023136"/>
    </source>
</evidence>
<dbReference type="PANTHER" id="PTHR43520:SF8">
    <property type="entry name" value="P-TYPE CU(+) TRANSPORTER"/>
    <property type="match status" value="1"/>
</dbReference>
<name>L9XLK6_9EURY</name>
<feature type="transmembrane region" description="Helical" evidence="10">
    <location>
        <begin position="99"/>
        <end position="117"/>
    </location>
</feature>
<dbReference type="SUPFAM" id="SSF56784">
    <property type="entry name" value="HAD-like"/>
    <property type="match status" value="1"/>
</dbReference>
<dbReference type="SFLD" id="SFLDF00027">
    <property type="entry name" value="p-type_atpase"/>
    <property type="match status" value="1"/>
</dbReference>
<dbReference type="Gene3D" id="2.70.150.10">
    <property type="entry name" value="Calcium-transporting ATPase, cytoplasmic transduction domain A"/>
    <property type="match status" value="1"/>
</dbReference>
<accession>L9XLK6</accession>
<dbReference type="InterPro" id="IPR023299">
    <property type="entry name" value="ATPase_P-typ_cyto_dom_N"/>
</dbReference>
<feature type="transmembrane region" description="Helical" evidence="10">
    <location>
        <begin position="279"/>
        <end position="299"/>
    </location>
</feature>
<dbReference type="InterPro" id="IPR059000">
    <property type="entry name" value="ATPase_P-type_domA"/>
</dbReference>
<dbReference type="SUPFAM" id="SSF81653">
    <property type="entry name" value="Calcium ATPase, transduction domain A"/>
    <property type="match status" value="1"/>
</dbReference>
<dbReference type="InterPro" id="IPR023214">
    <property type="entry name" value="HAD_sf"/>
</dbReference>
<dbReference type="GO" id="GO:0016887">
    <property type="term" value="F:ATP hydrolysis activity"/>
    <property type="evidence" value="ECO:0007669"/>
    <property type="project" value="InterPro"/>
</dbReference>
<dbReference type="PRINTS" id="PR00119">
    <property type="entry name" value="CATATPASE"/>
</dbReference>
<evidence type="ECO:0000256" key="1">
    <source>
        <dbReference type="ARBA" id="ARBA00004127"/>
    </source>
</evidence>
<feature type="transmembrane region" description="Helical" evidence="10">
    <location>
        <begin position="255"/>
        <end position="273"/>
    </location>
</feature>
<keyword evidence="3 10" id="KW-0812">Transmembrane</keyword>
<protein>
    <submittedName>
        <fullName evidence="12">ATPase P</fullName>
    </submittedName>
</protein>
<dbReference type="Pfam" id="PF00122">
    <property type="entry name" value="E1-E2_ATPase"/>
    <property type="match status" value="1"/>
</dbReference>
<gene>
    <name evidence="12" type="ORF">C492_08175</name>
</gene>
<dbReference type="Gene3D" id="3.40.1110.10">
    <property type="entry name" value="Calcium-transporting ATPase, cytoplasmic domain N"/>
    <property type="match status" value="1"/>
</dbReference>
<dbReference type="GO" id="GO:0012505">
    <property type="term" value="C:endomembrane system"/>
    <property type="evidence" value="ECO:0007669"/>
    <property type="project" value="UniProtKB-SubCell"/>
</dbReference>
<dbReference type="PATRIC" id="fig|1227498.3.peg.1623"/>
<evidence type="ECO:0000259" key="11">
    <source>
        <dbReference type="Pfam" id="PF00122"/>
    </source>
</evidence>
<evidence type="ECO:0000256" key="8">
    <source>
        <dbReference type="ARBA" id="ARBA00022989"/>
    </source>
</evidence>